<feature type="compositionally biased region" description="Basic and acidic residues" evidence="1">
    <location>
        <begin position="317"/>
        <end position="327"/>
    </location>
</feature>
<dbReference type="EMBL" id="CAKOGP040000147">
    <property type="protein sequence ID" value="CAJ1931395.1"/>
    <property type="molecule type" value="Genomic_DNA"/>
</dbReference>
<gene>
    <name evidence="4" type="ORF">CYCCA115_LOCUS2370</name>
</gene>
<dbReference type="Gene3D" id="3.40.50.1820">
    <property type="entry name" value="alpha/beta hydrolase"/>
    <property type="match status" value="1"/>
</dbReference>
<dbReference type="InterPro" id="IPR029058">
    <property type="entry name" value="AB_hydrolase_fold"/>
</dbReference>
<evidence type="ECO:0000259" key="3">
    <source>
        <dbReference type="Pfam" id="PF12697"/>
    </source>
</evidence>
<protein>
    <recommendedName>
        <fullName evidence="3">AB hydrolase-1 domain-containing protein</fullName>
    </recommendedName>
</protein>
<dbReference type="InterPro" id="IPR000073">
    <property type="entry name" value="AB_hydrolase_1"/>
</dbReference>
<feature type="region of interest" description="Disordered" evidence="1">
    <location>
        <begin position="315"/>
        <end position="337"/>
    </location>
</feature>
<feature type="signal peptide" evidence="2">
    <location>
        <begin position="1"/>
        <end position="29"/>
    </location>
</feature>
<evidence type="ECO:0000256" key="1">
    <source>
        <dbReference type="SAM" id="MobiDB-lite"/>
    </source>
</evidence>
<keyword evidence="2" id="KW-0732">Signal</keyword>
<dbReference type="AlphaFoldDB" id="A0AAD2CNX8"/>
<evidence type="ECO:0000256" key="2">
    <source>
        <dbReference type="SAM" id="SignalP"/>
    </source>
</evidence>
<sequence length="367" mass="40852">MPGISHNSLFNARGLTLIVSFILLDISSCFLPTKDCVQFLNDVSYRYPLPNTKTSAHRSGRINHHTCRLAASISSEQYQHKDFKLTYLYKKAAPGREKDDPIIMVHPVGVGLSSWFWIRAMESFENNPPIYAPDLIGCGLEHGADPWDPEKGGLFFPLSWVEGIETLMQEVVGGGTQKAGCLVVVQGGLAPVGIMLAARNPDTVKALMLTSPPTHQDVITAVPQAELQRNYELLRSPILGNLAFFVLENRAIIRFFSDLFLFSEKCDNRWLDETAKESKFKQARTPVQAFNAGLLQHRSFEAELQESVQPLMVVSGDGDKRTTDREGYQSSRRANQKPCTLKTIGGTNVLPWENPSGIVKLIQEMGF</sequence>
<reference evidence="4" key="1">
    <citation type="submission" date="2023-08" db="EMBL/GenBank/DDBJ databases">
        <authorList>
            <person name="Audoor S."/>
            <person name="Bilcke G."/>
        </authorList>
    </citation>
    <scope>NUCLEOTIDE SEQUENCE</scope>
</reference>
<dbReference type="Proteomes" id="UP001295423">
    <property type="component" value="Unassembled WGS sequence"/>
</dbReference>
<proteinExistence type="predicted"/>
<feature type="domain" description="AB hydrolase-1" evidence="3">
    <location>
        <begin position="102"/>
        <end position="359"/>
    </location>
</feature>
<evidence type="ECO:0000313" key="4">
    <source>
        <dbReference type="EMBL" id="CAJ1931395.1"/>
    </source>
</evidence>
<comment type="caution">
    <text evidence="4">The sequence shown here is derived from an EMBL/GenBank/DDBJ whole genome shotgun (WGS) entry which is preliminary data.</text>
</comment>
<keyword evidence="5" id="KW-1185">Reference proteome</keyword>
<accession>A0AAD2CNX8</accession>
<organism evidence="4 5">
    <name type="scientific">Cylindrotheca closterium</name>
    <dbReference type="NCBI Taxonomy" id="2856"/>
    <lineage>
        <taxon>Eukaryota</taxon>
        <taxon>Sar</taxon>
        <taxon>Stramenopiles</taxon>
        <taxon>Ochrophyta</taxon>
        <taxon>Bacillariophyta</taxon>
        <taxon>Bacillariophyceae</taxon>
        <taxon>Bacillariophycidae</taxon>
        <taxon>Bacillariales</taxon>
        <taxon>Bacillariaceae</taxon>
        <taxon>Cylindrotheca</taxon>
    </lineage>
</organism>
<evidence type="ECO:0000313" key="5">
    <source>
        <dbReference type="Proteomes" id="UP001295423"/>
    </source>
</evidence>
<feature type="chain" id="PRO_5042289982" description="AB hydrolase-1 domain-containing protein" evidence="2">
    <location>
        <begin position="30"/>
        <end position="367"/>
    </location>
</feature>
<dbReference type="Pfam" id="PF12697">
    <property type="entry name" value="Abhydrolase_6"/>
    <property type="match status" value="1"/>
</dbReference>
<name>A0AAD2CNX8_9STRA</name>
<dbReference type="SUPFAM" id="SSF53474">
    <property type="entry name" value="alpha/beta-Hydrolases"/>
    <property type="match status" value="1"/>
</dbReference>